<sequence length="87" mass="10187">MYILTSYLFIYMEETIVDTDGRIEIPESIRKKWEIKEGTVIRIEEKDSEILLKLKKRVSLKDLCGLSPKRTGKPKWATAEELKSIWG</sequence>
<evidence type="ECO:0000259" key="1">
    <source>
        <dbReference type="SMART" id="SM00966"/>
    </source>
</evidence>
<proteinExistence type="predicted"/>
<gene>
    <name evidence="2" type="ORF">GZ28B8_27</name>
</gene>
<evidence type="ECO:0000313" key="2">
    <source>
        <dbReference type="EMBL" id="AAU83431.1"/>
    </source>
</evidence>
<dbReference type="InterPro" id="IPR007159">
    <property type="entry name" value="SpoVT-AbrB_dom"/>
</dbReference>
<dbReference type="GO" id="GO:0003677">
    <property type="term" value="F:DNA binding"/>
    <property type="evidence" value="ECO:0007669"/>
    <property type="project" value="InterPro"/>
</dbReference>
<reference evidence="2" key="2">
    <citation type="submission" date="2004-08" db="EMBL/GenBank/DDBJ databases">
        <authorList>
            <person name="Putnam N."/>
            <person name="Detter J.C."/>
            <person name="Richardson P.M."/>
            <person name="Rokhsar D."/>
        </authorList>
    </citation>
    <scope>NUCLEOTIDE SEQUENCE</scope>
</reference>
<dbReference type="SUPFAM" id="SSF89447">
    <property type="entry name" value="AbrB/MazE/MraZ-like"/>
    <property type="match status" value="1"/>
</dbReference>
<dbReference type="Gene3D" id="2.10.260.10">
    <property type="match status" value="1"/>
</dbReference>
<dbReference type="AlphaFoldDB" id="Q64AZ6"/>
<dbReference type="SMART" id="SM00966">
    <property type="entry name" value="SpoVT_AbrB"/>
    <property type="match status" value="1"/>
</dbReference>
<protein>
    <recommendedName>
        <fullName evidence="1">SpoVT-AbrB domain-containing protein</fullName>
    </recommendedName>
</protein>
<accession>Q64AZ6</accession>
<feature type="domain" description="SpoVT-AbrB" evidence="1">
    <location>
        <begin position="15"/>
        <end position="60"/>
    </location>
</feature>
<organism evidence="2">
    <name type="scientific">Uncultured archaeon GZfos26G2</name>
    <dbReference type="NCBI Taxonomy" id="3386331"/>
    <lineage>
        <taxon>Archaea</taxon>
        <taxon>Methanobacteriati</taxon>
        <taxon>Methanobacteriota</taxon>
        <taxon>Stenosarchaea group</taxon>
        <taxon>Methanomicrobia</taxon>
        <taxon>Candidatus Methanophagales</taxon>
        <taxon>Candidatus Methanophagaceae</taxon>
        <taxon>Candidatus Methanophaga</taxon>
    </lineage>
</organism>
<name>Q64AZ6_UNCAG</name>
<reference evidence="2" key="1">
    <citation type="journal article" date="2004" name="Science">
        <title>Reverse methanogenesis: testing the hypothesis with environmental genomics.</title>
        <authorList>
            <person name="Hallam S.J."/>
            <person name="Putnam N."/>
            <person name="Preston C.M."/>
            <person name="Detter J.C."/>
            <person name="Rokhsar D."/>
            <person name="Richardson P.M."/>
            <person name="DeLong E.F."/>
        </authorList>
    </citation>
    <scope>NUCLEOTIDE SEQUENCE</scope>
</reference>
<dbReference type="InterPro" id="IPR037914">
    <property type="entry name" value="SpoVT-AbrB_sf"/>
</dbReference>
<dbReference type="EMBL" id="AY714849">
    <property type="protein sequence ID" value="AAU83431.1"/>
    <property type="molecule type" value="Genomic_DNA"/>
</dbReference>